<dbReference type="AlphaFoldDB" id="A0AAW0W6U5"/>
<accession>A0AAW0W6U5</accession>
<comment type="cofactor">
    <cofactor evidence="3">
        <name>Mg(2+)</name>
        <dbReference type="ChEBI" id="CHEBI:18420"/>
    </cofactor>
    <text evidence="3">Binds 2 magnesium ions per subunit.</text>
</comment>
<dbReference type="SUPFAM" id="SSF101478">
    <property type="entry name" value="ADP-ribosylglycohydrolase"/>
    <property type="match status" value="1"/>
</dbReference>
<dbReference type="InterPro" id="IPR001611">
    <property type="entry name" value="Leu-rich_rpt"/>
</dbReference>
<keyword evidence="3" id="KW-0479">Metal-binding</keyword>
<dbReference type="Proteomes" id="UP001445076">
    <property type="component" value="Unassembled WGS sequence"/>
</dbReference>
<dbReference type="Pfam" id="PF13855">
    <property type="entry name" value="LRR_8"/>
    <property type="match status" value="2"/>
</dbReference>
<feature type="region of interest" description="Disordered" evidence="4">
    <location>
        <begin position="236"/>
        <end position="265"/>
    </location>
</feature>
<dbReference type="SUPFAM" id="SSF52058">
    <property type="entry name" value="L domain-like"/>
    <property type="match status" value="1"/>
</dbReference>
<proteinExistence type="predicted"/>
<feature type="binding site" evidence="3">
    <location>
        <position position="332"/>
    </location>
    <ligand>
        <name>Mg(2+)</name>
        <dbReference type="ChEBI" id="CHEBI:18420"/>
        <label>1</label>
    </ligand>
</feature>
<dbReference type="SMART" id="SM00364">
    <property type="entry name" value="LRR_BAC"/>
    <property type="match status" value="4"/>
</dbReference>
<name>A0AAW0W6U5_CHEQU</name>
<dbReference type="InterPro" id="IPR036705">
    <property type="entry name" value="Ribosyl_crysJ1_sf"/>
</dbReference>
<evidence type="ECO:0000313" key="5">
    <source>
        <dbReference type="EMBL" id="KAK8724597.1"/>
    </source>
</evidence>
<dbReference type="SMART" id="SM00369">
    <property type="entry name" value="LRR_TYP"/>
    <property type="match status" value="4"/>
</dbReference>
<evidence type="ECO:0000256" key="1">
    <source>
        <dbReference type="ARBA" id="ARBA00022614"/>
    </source>
</evidence>
<evidence type="ECO:0000256" key="4">
    <source>
        <dbReference type="SAM" id="MobiDB-lite"/>
    </source>
</evidence>
<organism evidence="5 6">
    <name type="scientific">Cherax quadricarinatus</name>
    <name type="common">Australian red claw crayfish</name>
    <dbReference type="NCBI Taxonomy" id="27406"/>
    <lineage>
        <taxon>Eukaryota</taxon>
        <taxon>Metazoa</taxon>
        <taxon>Ecdysozoa</taxon>
        <taxon>Arthropoda</taxon>
        <taxon>Crustacea</taxon>
        <taxon>Multicrustacea</taxon>
        <taxon>Malacostraca</taxon>
        <taxon>Eumalacostraca</taxon>
        <taxon>Eucarida</taxon>
        <taxon>Decapoda</taxon>
        <taxon>Pleocyemata</taxon>
        <taxon>Astacidea</taxon>
        <taxon>Parastacoidea</taxon>
        <taxon>Parastacidae</taxon>
        <taxon>Cherax</taxon>
    </lineage>
</organism>
<dbReference type="InterPro" id="IPR050792">
    <property type="entry name" value="ADP-ribosylglycohydrolase"/>
</dbReference>
<dbReference type="GO" id="GO:0046872">
    <property type="term" value="F:metal ion binding"/>
    <property type="evidence" value="ECO:0007669"/>
    <property type="project" value="UniProtKB-KW"/>
</dbReference>
<keyword evidence="1" id="KW-0433">Leucine-rich repeat</keyword>
<gene>
    <name evidence="5" type="ORF">OTU49_011167</name>
</gene>
<evidence type="ECO:0000256" key="2">
    <source>
        <dbReference type="ARBA" id="ARBA00022737"/>
    </source>
</evidence>
<dbReference type="PRINTS" id="PR00019">
    <property type="entry name" value="LEURICHRPT"/>
</dbReference>
<dbReference type="InterPro" id="IPR003591">
    <property type="entry name" value="Leu-rich_rpt_typical-subtyp"/>
</dbReference>
<keyword evidence="3" id="KW-0460">Magnesium</keyword>
<dbReference type="Gene3D" id="3.80.10.10">
    <property type="entry name" value="Ribonuclease Inhibitor"/>
    <property type="match status" value="1"/>
</dbReference>
<dbReference type="PANTHER" id="PTHR16222">
    <property type="entry name" value="ADP-RIBOSYLGLYCOHYDROLASE"/>
    <property type="match status" value="1"/>
</dbReference>
<comment type="caution">
    <text evidence="5">The sequence shown here is derived from an EMBL/GenBank/DDBJ whole genome shotgun (WGS) entry which is preliminary data.</text>
</comment>
<protein>
    <submittedName>
        <fullName evidence="5">Uncharacterized protein</fullName>
    </submittedName>
</protein>
<evidence type="ECO:0000313" key="6">
    <source>
        <dbReference type="Proteomes" id="UP001445076"/>
    </source>
</evidence>
<dbReference type="PROSITE" id="PS51450">
    <property type="entry name" value="LRR"/>
    <property type="match status" value="2"/>
</dbReference>
<dbReference type="Gene3D" id="1.10.4080.10">
    <property type="entry name" value="ADP-ribosylation/Crystallin J1"/>
    <property type="match status" value="1"/>
</dbReference>
<dbReference type="InterPro" id="IPR032675">
    <property type="entry name" value="LRR_dom_sf"/>
</dbReference>
<keyword evidence="6" id="KW-1185">Reference proteome</keyword>
<dbReference type="EMBL" id="JARKIK010000085">
    <property type="protein sequence ID" value="KAK8724597.1"/>
    <property type="molecule type" value="Genomic_DNA"/>
</dbReference>
<keyword evidence="2" id="KW-0677">Repeat</keyword>
<dbReference type="PANTHER" id="PTHR16222:SF28">
    <property type="entry name" value="ADP-RIBOSYLGLYCOHYDROLASE"/>
    <property type="match status" value="1"/>
</dbReference>
<reference evidence="5 6" key="1">
    <citation type="journal article" date="2024" name="BMC Genomics">
        <title>Genome assembly of redclaw crayfish (Cherax quadricarinatus) provides insights into its immune adaptation and hypoxia tolerance.</title>
        <authorList>
            <person name="Liu Z."/>
            <person name="Zheng J."/>
            <person name="Li H."/>
            <person name="Fang K."/>
            <person name="Wang S."/>
            <person name="He J."/>
            <person name="Zhou D."/>
            <person name="Weng S."/>
            <person name="Chi M."/>
            <person name="Gu Z."/>
            <person name="He J."/>
            <person name="Li F."/>
            <person name="Wang M."/>
        </authorList>
    </citation>
    <scope>NUCLEOTIDE SEQUENCE [LARGE SCALE GENOMIC DNA]</scope>
    <source>
        <strain evidence="5">ZL_2023a</strain>
    </source>
</reference>
<dbReference type="InterPro" id="IPR005502">
    <property type="entry name" value="Ribosyl_crysJ1"/>
</dbReference>
<sequence>MGNTSIKEADEWTEGSHSLDISCKFTPSQYLKHTSGEFIEGCLSALPWEIYYNTVSMYESVNASFNFINEIPEELSLHIPHLRSLNISHNQITSLPNSFSLLLHLRLLDLSHNKLRVLPQPLTRLQQLHTLNVANNGLSELPATISKLQSLEKLNVSNNRLRALPGTLVECPRLHVLVTGGNDLIHPPQAICDTGSEATLQFLRERHLPTSQQGTAVKRSVFTRVRGQQVLASVSNPESASMEYRQAQGTSRTNKRRCPLMPPVSASTLKPDQLRDMLLGLLYGMAIGDAMALSTEGLNVDECLFFYDPENLSLDDRISDYLRAHFPPHDWSSNTDIMLLTLESLMRWGGVVDELELASQLDQWRIHGYADLDPSPGHLLSPFMEKVITMEGYSANPHAAAQAVYRQVKEEMSRGIHTVNPSDNSCLPSALLLGVPNFYMDHEVKMNAERICKATHADPVAQAACIFLALLISSVLQGKAGDGAASITCLINDLKEAVEVYLSDSKDKKRFNSAFLNKDIKSLHGCDVLTSLSLLMISLSSENYNFKEQITRIIMRGGDGVCVHASVVGSVLGALLGYSQLPQDWLFQLPQENIELMNNKLNLLLDLFGLP</sequence>
<evidence type="ECO:0000256" key="3">
    <source>
        <dbReference type="PIRSR" id="PIRSR605502-1"/>
    </source>
</evidence>
<feature type="binding site" evidence="3">
    <location>
        <position position="559"/>
    </location>
    <ligand>
        <name>Mg(2+)</name>
        <dbReference type="ChEBI" id="CHEBI:18420"/>
        <label>1</label>
    </ligand>
</feature>
<dbReference type="Pfam" id="PF03747">
    <property type="entry name" value="ADP_ribosyl_GH"/>
    <property type="match status" value="1"/>
</dbReference>